<accession>A0ABW1JS72</accession>
<organism evidence="1 2">
    <name type="scientific">Nocardia lasii</name>
    <dbReference type="NCBI Taxonomy" id="1616107"/>
    <lineage>
        <taxon>Bacteria</taxon>
        <taxon>Bacillati</taxon>
        <taxon>Actinomycetota</taxon>
        <taxon>Actinomycetes</taxon>
        <taxon>Mycobacteriales</taxon>
        <taxon>Nocardiaceae</taxon>
        <taxon>Nocardia</taxon>
    </lineage>
</organism>
<dbReference type="Proteomes" id="UP001596223">
    <property type="component" value="Unassembled WGS sequence"/>
</dbReference>
<name>A0ABW1JS72_9NOCA</name>
<dbReference type="EMBL" id="JBHSQN010000010">
    <property type="protein sequence ID" value="MFC6012281.1"/>
    <property type="molecule type" value="Genomic_DNA"/>
</dbReference>
<reference evidence="2" key="1">
    <citation type="journal article" date="2019" name="Int. J. Syst. Evol. Microbiol.">
        <title>The Global Catalogue of Microorganisms (GCM) 10K type strain sequencing project: providing services to taxonomists for standard genome sequencing and annotation.</title>
        <authorList>
            <consortium name="The Broad Institute Genomics Platform"/>
            <consortium name="The Broad Institute Genome Sequencing Center for Infectious Disease"/>
            <person name="Wu L."/>
            <person name="Ma J."/>
        </authorList>
    </citation>
    <scope>NUCLEOTIDE SEQUENCE [LARGE SCALE GENOMIC DNA]</scope>
    <source>
        <strain evidence="2">CCUG 36956</strain>
    </source>
</reference>
<keyword evidence="2" id="KW-1185">Reference proteome</keyword>
<proteinExistence type="predicted"/>
<evidence type="ECO:0000313" key="1">
    <source>
        <dbReference type="EMBL" id="MFC6012281.1"/>
    </source>
</evidence>
<gene>
    <name evidence="1" type="ORF">ACFP3H_14570</name>
</gene>
<sequence length="198" mass="21808">MPHGSISPSPSITEQWGRVAAWLRANLSSVTLNGAEPADLTRTIEAIGGTWPAELSTLFTHINGFAREHWVRLLPLHDLFDLDRLVREYRVELEVWGDVDADMVPHAPLAGDTAGTYLRQFVPFAGEDGNLLFVDTRPGPLHGCVSEFDKVSADGGPRWASLSAMFADLADSLETGAVFDQYWAPSVEQGELCWEFEP</sequence>
<dbReference type="RefSeq" id="WP_378605573.1">
    <property type="nucleotide sequence ID" value="NZ_JBHSQN010000010.1"/>
</dbReference>
<comment type="caution">
    <text evidence="1">The sequence shown here is derived from an EMBL/GenBank/DDBJ whole genome shotgun (WGS) entry which is preliminary data.</text>
</comment>
<evidence type="ECO:0000313" key="2">
    <source>
        <dbReference type="Proteomes" id="UP001596223"/>
    </source>
</evidence>
<protein>
    <recommendedName>
        <fullName evidence="3">Knr4/Smi1-like domain-containing protein</fullName>
    </recommendedName>
</protein>
<evidence type="ECO:0008006" key="3">
    <source>
        <dbReference type="Google" id="ProtNLM"/>
    </source>
</evidence>